<dbReference type="Pfam" id="PF08734">
    <property type="entry name" value="GYD"/>
    <property type="match status" value="1"/>
</dbReference>
<dbReference type="RefSeq" id="WP_367768815.1">
    <property type="nucleotide sequence ID" value="NZ_CP165625.1"/>
</dbReference>
<reference evidence="1" key="1">
    <citation type="submission" date="2024-07" db="EMBL/GenBank/DDBJ databases">
        <authorList>
            <person name="Biller S.J."/>
        </authorList>
    </citation>
    <scope>NUCLEOTIDE SEQUENCE</scope>
    <source>
        <strain evidence="1">WC2409</strain>
    </source>
</reference>
<dbReference type="InterPro" id="IPR014845">
    <property type="entry name" value="GYD/TTHA1554"/>
</dbReference>
<evidence type="ECO:0000313" key="1">
    <source>
        <dbReference type="EMBL" id="XDU96270.1"/>
    </source>
</evidence>
<proteinExistence type="predicted"/>
<protein>
    <submittedName>
        <fullName evidence="1">GYD domain-containing protein</fullName>
    </submittedName>
</protein>
<accession>A0AB39W5F1</accession>
<sequence length="106" mass="11226">MKKILIKASYTSAGVKGLLKVGGTNRKQVIEKMITDLGGKMEAFYFAFGDTDVYVIADMPDTTVATAVSLNINSSGLVSTSTTILITPEEVDKATKISVSYISPGT</sequence>
<dbReference type="EMBL" id="CP165625">
    <property type="protein sequence ID" value="XDU96270.1"/>
    <property type="molecule type" value="Genomic_DNA"/>
</dbReference>
<gene>
    <name evidence="1" type="ORF">AB3G34_03975</name>
</gene>
<dbReference type="AlphaFoldDB" id="A0AB39W5F1"/>
<name>A0AB39W5F1_9FLAO</name>
<organism evidence="1">
    <name type="scientific">Flavobacterium sp. WC2409</name>
    <dbReference type="NCBI Taxonomy" id="3234139"/>
    <lineage>
        <taxon>Bacteria</taxon>
        <taxon>Pseudomonadati</taxon>
        <taxon>Bacteroidota</taxon>
        <taxon>Flavobacteriia</taxon>
        <taxon>Flavobacteriales</taxon>
        <taxon>Flavobacteriaceae</taxon>
        <taxon>Flavobacterium</taxon>
    </lineage>
</organism>